<comment type="caution">
    <text evidence="2">The sequence shown here is derived from an EMBL/GenBank/DDBJ whole genome shotgun (WGS) entry which is preliminary data.</text>
</comment>
<evidence type="ECO:0000313" key="3">
    <source>
        <dbReference type="Proteomes" id="UP001529510"/>
    </source>
</evidence>
<feature type="region of interest" description="Disordered" evidence="1">
    <location>
        <begin position="18"/>
        <end position="39"/>
    </location>
</feature>
<feature type="non-terminal residue" evidence="2">
    <location>
        <position position="66"/>
    </location>
</feature>
<reference evidence="2 3" key="1">
    <citation type="submission" date="2024-05" db="EMBL/GenBank/DDBJ databases">
        <title>Genome sequencing and assembly of Indian major carp, Cirrhinus mrigala (Hamilton, 1822).</title>
        <authorList>
            <person name="Mohindra V."/>
            <person name="Chowdhury L.M."/>
            <person name="Lal K."/>
            <person name="Jena J.K."/>
        </authorList>
    </citation>
    <scope>NUCLEOTIDE SEQUENCE [LARGE SCALE GENOMIC DNA]</scope>
    <source>
        <strain evidence="2">CM1030</strain>
        <tissue evidence="2">Blood</tissue>
    </source>
</reference>
<dbReference type="Proteomes" id="UP001529510">
    <property type="component" value="Unassembled WGS sequence"/>
</dbReference>
<evidence type="ECO:0000313" key="2">
    <source>
        <dbReference type="EMBL" id="KAL0164954.1"/>
    </source>
</evidence>
<name>A0ABD0NSR9_CIRMR</name>
<accession>A0ABD0NSR9</accession>
<evidence type="ECO:0000256" key="1">
    <source>
        <dbReference type="SAM" id="MobiDB-lite"/>
    </source>
</evidence>
<feature type="non-terminal residue" evidence="2">
    <location>
        <position position="1"/>
    </location>
</feature>
<protein>
    <submittedName>
        <fullName evidence="2">Uncharacterized protein</fullName>
    </submittedName>
</protein>
<dbReference type="EMBL" id="JAMKFB020000020">
    <property type="protein sequence ID" value="KAL0164954.1"/>
    <property type="molecule type" value="Genomic_DNA"/>
</dbReference>
<sequence length="66" mass="6946">HRPDYDLQHLHASLLVDGERPGVQGDPCDPSSLLGPGGPPLHQHRWLSAGVPVCGGGPQFLADYPG</sequence>
<proteinExistence type="predicted"/>
<dbReference type="AlphaFoldDB" id="A0ABD0NSR9"/>
<gene>
    <name evidence="2" type="ORF">M9458_040707</name>
</gene>
<keyword evidence="3" id="KW-1185">Reference proteome</keyword>
<organism evidence="2 3">
    <name type="scientific">Cirrhinus mrigala</name>
    <name type="common">Mrigala</name>
    <dbReference type="NCBI Taxonomy" id="683832"/>
    <lineage>
        <taxon>Eukaryota</taxon>
        <taxon>Metazoa</taxon>
        <taxon>Chordata</taxon>
        <taxon>Craniata</taxon>
        <taxon>Vertebrata</taxon>
        <taxon>Euteleostomi</taxon>
        <taxon>Actinopterygii</taxon>
        <taxon>Neopterygii</taxon>
        <taxon>Teleostei</taxon>
        <taxon>Ostariophysi</taxon>
        <taxon>Cypriniformes</taxon>
        <taxon>Cyprinidae</taxon>
        <taxon>Labeoninae</taxon>
        <taxon>Labeonini</taxon>
        <taxon>Cirrhinus</taxon>
    </lineage>
</organism>